<keyword evidence="3" id="KW-1185">Reference proteome</keyword>
<dbReference type="AlphaFoldDB" id="A0A834TKZ6"/>
<name>A0A834TKZ6_9FABA</name>
<evidence type="ECO:0000313" key="2">
    <source>
        <dbReference type="EMBL" id="KAF7823059.1"/>
    </source>
</evidence>
<proteinExistence type="predicted"/>
<protein>
    <submittedName>
        <fullName evidence="2">Uncharacterized protein</fullName>
    </submittedName>
</protein>
<organism evidence="2 3">
    <name type="scientific">Senna tora</name>
    <dbReference type="NCBI Taxonomy" id="362788"/>
    <lineage>
        <taxon>Eukaryota</taxon>
        <taxon>Viridiplantae</taxon>
        <taxon>Streptophyta</taxon>
        <taxon>Embryophyta</taxon>
        <taxon>Tracheophyta</taxon>
        <taxon>Spermatophyta</taxon>
        <taxon>Magnoliopsida</taxon>
        <taxon>eudicotyledons</taxon>
        <taxon>Gunneridae</taxon>
        <taxon>Pentapetalae</taxon>
        <taxon>rosids</taxon>
        <taxon>fabids</taxon>
        <taxon>Fabales</taxon>
        <taxon>Fabaceae</taxon>
        <taxon>Caesalpinioideae</taxon>
        <taxon>Cassia clade</taxon>
        <taxon>Senna</taxon>
    </lineage>
</organism>
<dbReference type="EMBL" id="JAAIUW010000007">
    <property type="protein sequence ID" value="KAF7823059.1"/>
    <property type="molecule type" value="Genomic_DNA"/>
</dbReference>
<dbReference type="Proteomes" id="UP000634136">
    <property type="component" value="Unassembled WGS sequence"/>
</dbReference>
<accession>A0A834TKZ6</accession>
<feature type="region of interest" description="Disordered" evidence="1">
    <location>
        <begin position="42"/>
        <end position="96"/>
    </location>
</feature>
<evidence type="ECO:0000256" key="1">
    <source>
        <dbReference type="SAM" id="MobiDB-lite"/>
    </source>
</evidence>
<sequence length="96" mass="10975">MGDEGGEVGGGLSDGERKKVVAVDVKKMRGEGWWRREEIRREGKEMEKREGEGVMERGKEGLEEVVSGRRKMEEEDALDGRAEKPWEVKESERKRG</sequence>
<reference evidence="2" key="1">
    <citation type="submission" date="2020-09" db="EMBL/GenBank/DDBJ databases">
        <title>Genome-Enabled Discovery of Anthraquinone Biosynthesis in Senna tora.</title>
        <authorList>
            <person name="Kang S.-H."/>
            <person name="Pandey R.P."/>
            <person name="Lee C.-M."/>
            <person name="Sim J.-S."/>
            <person name="Jeong J.-T."/>
            <person name="Choi B.-S."/>
            <person name="Jung M."/>
            <person name="Ginzburg D."/>
            <person name="Zhao K."/>
            <person name="Won S.Y."/>
            <person name="Oh T.-J."/>
            <person name="Yu Y."/>
            <person name="Kim N.-H."/>
            <person name="Lee O.R."/>
            <person name="Lee T.-H."/>
            <person name="Bashyal P."/>
            <person name="Kim T.-S."/>
            <person name="Lee W.-H."/>
            <person name="Kawkins C."/>
            <person name="Kim C.-K."/>
            <person name="Kim J.S."/>
            <person name="Ahn B.O."/>
            <person name="Rhee S.Y."/>
            <person name="Sohng J.K."/>
        </authorList>
    </citation>
    <scope>NUCLEOTIDE SEQUENCE</scope>
    <source>
        <tissue evidence="2">Leaf</tissue>
    </source>
</reference>
<comment type="caution">
    <text evidence="2">The sequence shown here is derived from an EMBL/GenBank/DDBJ whole genome shotgun (WGS) entry which is preliminary data.</text>
</comment>
<evidence type="ECO:0000313" key="3">
    <source>
        <dbReference type="Proteomes" id="UP000634136"/>
    </source>
</evidence>
<gene>
    <name evidence="2" type="ORF">G2W53_021203</name>
</gene>